<dbReference type="InterPro" id="IPR016064">
    <property type="entry name" value="NAD/diacylglycerol_kinase_sf"/>
</dbReference>
<dbReference type="PANTHER" id="PTHR40697:SF3">
    <property type="entry name" value="ACETOIN CATABOLISM PROTEIN X"/>
    <property type="match status" value="1"/>
</dbReference>
<dbReference type="InterPro" id="IPR002504">
    <property type="entry name" value="NADK"/>
</dbReference>
<dbReference type="SUPFAM" id="SSF111331">
    <property type="entry name" value="NAD kinase/diacylglycerol kinase-like"/>
    <property type="match status" value="1"/>
</dbReference>
<reference evidence="1 2" key="1">
    <citation type="submission" date="2023-07" db="EMBL/GenBank/DDBJ databases">
        <title>Genomic Encyclopedia of Type Strains, Phase IV (KMG-IV): sequencing the most valuable type-strain genomes for metagenomic binning, comparative biology and taxonomic classification.</title>
        <authorList>
            <person name="Goeker M."/>
        </authorList>
    </citation>
    <scope>NUCLEOTIDE SEQUENCE [LARGE SCALE GENOMIC DNA]</scope>
    <source>
        <strain evidence="1 2">DSM 2457</strain>
    </source>
</reference>
<dbReference type="Pfam" id="PF01513">
    <property type="entry name" value="NAD_kinase"/>
    <property type="match status" value="1"/>
</dbReference>
<evidence type="ECO:0000313" key="2">
    <source>
        <dbReference type="Proteomes" id="UP001224682"/>
    </source>
</evidence>
<gene>
    <name evidence="1" type="ORF">J2S75_000106</name>
</gene>
<dbReference type="GO" id="GO:0016301">
    <property type="term" value="F:kinase activity"/>
    <property type="evidence" value="ECO:0007669"/>
    <property type="project" value="UniProtKB-KW"/>
</dbReference>
<keyword evidence="1" id="KW-0808">Transferase</keyword>
<keyword evidence="2" id="KW-1185">Reference proteome</keyword>
<dbReference type="PIRSF" id="PIRSF018567">
    <property type="entry name" value="AcoX"/>
    <property type="match status" value="1"/>
</dbReference>
<dbReference type="Gene3D" id="3.40.50.10330">
    <property type="entry name" value="Probable inorganic polyphosphate/atp-NAD kinase, domain 1"/>
    <property type="match status" value="1"/>
</dbReference>
<sequence>MTSSTPPKVGIIANPISARDIRRVVASANSVQVADRANIVLRALAALAACGIEEVVMMPERGGIATHVLRGMERSNAQGEARFPRLTHLAMPVTGTVDDTRRAARMMREAGDIAAIIVLGGDGTHRAVVAECGQVPIAGISTGTNNAFPEHREPTITGLATGLAAMGQVPAALAFAANKLIEVRIDGGPPDIALVDVALVTDRFVGARALWRAETFRELYVAFADPEVIGMAAIAGLIEPVTRREPGGLALTLAPAATAPMVVHAPIAPGLVTPVGVESWRRMPSGTVFSPDIAAGSVALDGERELFFDGHQEVTITLQDAAFRTVDVAAVMAFAAREKLLLRHAAPTTHPAPPRAALLAGA</sequence>
<dbReference type="Proteomes" id="UP001224682">
    <property type="component" value="Unassembled WGS sequence"/>
</dbReference>
<dbReference type="InterPro" id="IPR039065">
    <property type="entry name" value="AcoX-like"/>
</dbReference>
<protein>
    <submittedName>
        <fullName evidence="1">Polyphosphate/ATP-dependent NAD kinase</fullName>
    </submittedName>
</protein>
<comment type="caution">
    <text evidence="1">The sequence shown here is derived from an EMBL/GenBank/DDBJ whole genome shotgun (WGS) entry which is preliminary data.</text>
</comment>
<dbReference type="InterPro" id="IPR011391">
    <property type="entry name" value="AcoX_kinase"/>
</dbReference>
<dbReference type="InterPro" id="IPR017438">
    <property type="entry name" value="ATP-NAD_kinase_N"/>
</dbReference>
<keyword evidence="1" id="KW-0418">Kinase</keyword>
<evidence type="ECO:0000313" key="1">
    <source>
        <dbReference type="EMBL" id="MDQ0301095.1"/>
    </source>
</evidence>
<accession>A0ABU0B5K0</accession>
<dbReference type="EMBL" id="JAUSUI010000001">
    <property type="protein sequence ID" value="MDQ0301095.1"/>
    <property type="molecule type" value="Genomic_DNA"/>
</dbReference>
<dbReference type="PANTHER" id="PTHR40697">
    <property type="entry name" value="ACETOIN CATABOLISM PROTEIN X"/>
    <property type="match status" value="1"/>
</dbReference>
<dbReference type="RefSeq" id="WP_307017177.1">
    <property type="nucleotide sequence ID" value="NZ_JAUSUI010000001.1"/>
</dbReference>
<name>A0ABU0B5K0_9HYPH</name>
<proteinExistence type="predicted"/>
<organism evidence="1 2">
    <name type="scientific">Ancylobacter polymorphus</name>
    <dbReference type="NCBI Taxonomy" id="223390"/>
    <lineage>
        <taxon>Bacteria</taxon>
        <taxon>Pseudomonadati</taxon>
        <taxon>Pseudomonadota</taxon>
        <taxon>Alphaproteobacteria</taxon>
        <taxon>Hyphomicrobiales</taxon>
        <taxon>Xanthobacteraceae</taxon>
        <taxon>Ancylobacter</taxon>
    </lineage>
</organism>